<dbReference type="Proteomes" id="UP000179935">
    <property type="component" value="Unassembled WGS sequence"/>
</dbReference>
<keyword evidence="2" id="KW-1185">Reference proteome</keyword>
<comment type="caution">
    <text evidence="1">The sequence shown here is derived from an EMBL/GenBank/DDBJ whole genome shotgun (WGS) entry which is preliminary data.</text>
</comment>
<accession>A0A1S2Q4R1</accession>
<reference evidence="1 2" key="1">
    <citation type="submission" date="2016-10" db="EMBL/GenBank/DDBJ databases">
        <title>Genome sequence of Streptomyces sp. MUSC 93.</title>
        <authorList>
            <person name="Lee L.-H."/>
            <person name="Ser H.-L."/>
            <person name="Law J.W.-F."/>
        </authorList>
    </citation>
    <scope>NUCLEOTIDE SEQUENCE [LARGE SCALE GENOMIC DNA]</scope>
    <source>
        <strain evidence="1 2">MUSC 93</strain>
    </source>
</reference>
<evidence type="ECO:0000313" key="2">
    <source>
        <dbReference type="Proteomes" id="UP000179935"/>
    </source>
</evidence>
<dbReference type="RefSeq" id="WP_071364251.1">
    <property type="nucleotide sequence ID" value="NZ_MLYP01000004.1"/>
</dbReference>
<sequence length="83" mass="8648">MPPGSFGARSGGLVASRGSGTRIVTRRSASPGVAVEAYLDVLDLPGVVEVEHDDLPHGSFVRAVEAAKAMRAGFGIRTLRGTW</sequence>
<dbReference type="EMBL" id="MLYP01000004">
    <property type="protein sequence ID" value="OIK01120.1"/>
    <property type="molecule type" value="Genomic_DNA"/>
</dbReference>
<gene>
    <name evidence="1" type="ORF">BIV24_01440</name>
</gene>
<dbReference type="STRING" id="1428652.BIV24_01440"/>
<dbReference type="AlphaFoldDB" id="A0A1S2Q4R1"/>
<organism evidence="1 2">
    <name type="scientific">Streptomyces colonosanans</name>
    <dbReference type="NCBI Taxonomy" id="1428652"/>
    <lineage>
        <taxon>Bacteria</taxon>
        <taxon>Bacillati</taxon>
        <taxon>Actinomycetota</taxon>
        <taxon>Actinomycetes</taxon>
        <taxon>Kitasatosporales</taxon>
        <taxon>Streptomycetaceae</taxon>
        <taxon>Streptomyces</taxon>
    </lineage>
</organism>
<name>A0A1S2Q4R1_9ACTN</name>
<proteinExistence type="predicted"/>
<evidence type="ECO:0000313" key="1">
    <source>
        <dbReference type="EMBL" id="OIK01120.1"/>
    </source>
</evidence>
<protein>
    <submittedName>
        <fullName evidence="1">Uncharacterized protein</fullName>
    </submittedName>
</protein>